<protein>
    <submittedName>
        <fullName evidence="3">ThiF family protein</fullName>
    </submittedName>
</protein>
<dbReference type="CDD" id="cd01483">
    <property type="entry name" value="E1_enzyme_family"/>
    <property type="match status" value="1"/>
</dbReference>
<sequence>MSQRLISRDPALKRLRDEGYDVSIIDGYLVVGHVPYVTPEREVAYGALACAIGASGDDVFPPTDHTMRFVGEQPCMSNGARYEKIINQEVNETVAPGLVATYSFSCKPPSGQYADYHEKVATYIAILGTEAHVLDPTATAQAFLPVTSDGTDGSVFHYIDTASSRAGINATNDKLRGQRIAIVGLGGTGSHILDLVAKTWVEQIHLYDDDLLQQHNAFRTPGALSEQDLKSASTKVAFLATTYSRLRTGVVPHEYRVDEHNVHELAGMDFVFLALTDGAAKKIIVDALEQYDVAFIDCGMGLYKVGDALAGQVRVTTSTPHQREDARQRISFVDGEQDEYSENIQTAELNSLNADMAVIKWKKLNGFYLDLDHEHNTVYVLDGNTMINEDKDGDADHDQS</sequence>
<accession>A0A1G9XXD0</accession>
<feature type="domain" description="DUF6791" evidence="2">
    <location>
        <begin position="11"/>
        <end position="161"/>
    </location>
</feature>
<dbReference type="SUPFAM" id="SSF69572">
    <property type="entry name" value="Activating enzymes of the ubiquitin-like proteins"/>
    <property type="match status" value="1"/>
</dbReference>
<dbReference type="Pfam" id="PF00899">
    <property type="entry name" value="ThiF"/>
    <property type="match status" value="1"/>
</dbReference>
<dbReference type="Gene3D" id="3.40.50.720">
    <property type="entry name" value="NAD(P)-binding Rossmann-like Domain"/>
    <property type="match status" value="1"/>
</dbReference>
<dbReference type="Pfam" id="PF20590">
    <property type="entry name" value="DUF6791"/>
    <property type="match status" value="1"/>
</dbReference>
<evidence type="ECO:0000313" key="3">
    <source>
        <dbReference type="EMBL" id="SDN01156.1"/>
    </source>
</evidence>
<dbReference type="InterPro" id="IPR046741">
    <property type="entry name" value="DUF6791"/>
</dbReference>
<dbReference type="NCBIfam" id="NF004804">
    <property type="entry name" value="PRK06153.1-3"/>
    <property type="match status" value="1"/>
</dbReference>
<dbReference type="RefSeq" id="WP_090014728.1">
    <property type="nucleotide sequence ID" value="NZ_FNET01000031.1"/>
</dbReference>
<feature type="domain" description="THIF-type NAD/FAD binding fold" evidence="1">
    <location>
        <begin position="172"/>
        <end position="323"/>
    </location>
</feature>
<dbReference type="EMBL" id="FNET01000031">
    <property type="protein sequence ID" value="SDN01156.1"/>
    <property type="molecule type" value="Genomic_DNA"/>
</dbReference>
<name>A0A1G9XXD0_9PSEU</name>
<evidence type="ECO:0000259" key="2">
    <source>
        <dbReference type="Pfam" id="PF20590"/>
    </source>
</evidence>
<evidence type="ECO:0000259" key="1">
    <source>
        <dbReference type="Pfam" id="PF00899"/>
    </source>
</evidence>
<dbReference type="InterPro" id="IPR035985">
    <property type="entry name" value="Ubiquitin-activating_enz"/>
</dbReference>
<evidence type="ECO:0000313" key="4">
    <source>
        <dbReference type="Proteomes" id="UP000199682"/>
    </source>
</evidence>
<organism evidence="3 4">
    <name type="scientific">Lentzea albidocapillata subsp. violacea</name>
    <dbReference type="NCBI Taxonomy" id="128104"/>
    <lineage>
        <taxon>Bacteria</taxon>
        <taxon>Bacillati</taxon>
        <taxon>Actinomycetota</taxon>
        <taxon>Actinomycetes</taxon>
        <taxon>Pseudonocardiales</taxon>
        <taxon>Pseudonocardiaceae</taxon>
        <taxon>Lentzea</taxon>
    </lineage>
</organism>
<proteinExistence type="predicted"/>
<gene>
    <name evidence="3" type="ORF">SAMN04488074_13169</name>
</gene>
<dbReference type="InterPro" id="IPR000594">
    <property type="entry name" value="ThiF_NAD_FAD-bd"/>
</dbReference>
<dbReference type="GO" id="GO:0008641">
    <property type="term" value="F:ubiquitin-like modifier activating enzyme activity"/>
    <property type="evidence" value="ECO:0007669"/>
    <property type="project" value="InterPro"/>
</dbReference>
<reference evidence="4" key="1">
    <citation type="submission" date="2016-10" db="EMBL/GenBank/DDBJ databases">
        <authorList>
            <person name="Varghese N."/>
            <person name="Submissions S."/>
        </authorList>
    </citation>
    <scope>NUCLEOTIDE SEQUENCE [LARGE SCALE GENOMIC DNA]</scope>
    <source>
        <strain evidence="4">DSM 44796</strain>
    </source>
</reference>
<dbReference type="Proteomes" id="UP000199682">
    <property type="component" value="Unassembled WGS sequence"/>
</dbReference>
<dbReference type="AlphaFoldDB" id="A0A1G9XXD0"/>
<dbReference type="NCBIfam" id="NF004805">
    <property type="entry name" value="PRK06153.1-4"/>
    <property type="match status" value="1"/>
</dbReference>